<dbReference type="EMBL" id="JQAZ01000004">
    <property type="protein sequence ID" value="KRN31357.1"/>
    <property type="molecule type" value="Genomic_DNA"/>
</dbReference>
<dbReference type="GO" id="GO:0016620">
    <property type="term" value="F:oxidoreductase activity, acting on the aldehyde or oxo group of donors, NAD or NADP as acceptor"/>
    <property type="evidence" value="ECO:0007669"/>
    <property type="project" value="InterPro"/>
</dbReference>
<dbReference type="CDD" id="cd07122">
    <property type="entry name" value="ALDH_F20_ACDH"/>
    <property type="match status" value="1"/>
</dbReference>
<dbReference type="STRING" id="81857.IV38_GL002098"/>
<dbReference type="PATRIC" id="fig|81857.3.peg.2148"/>
<dbReference type="InterPro" id="IPR015590">
    <property type="entry name" value="Aldehyde_DH_dom"/>
</dbReference>
<dbReference type="EMBL" id="JQAT01000008">
    <property type="protein sequence ID" value="KRN27446.1"/>
    <property type="molecule type" value="Genomic_DNA"/>
</dbReference>
<dbReference type="AlphaFoldDB" id="A0A0R2FI67"/>
<feature type="domain" description="Aldehyde dehydrogenase" evidence="2">
    <location>
        <begin position="9"/>
        <end position="401"/>
    </location>
</feature>
<dbReference type="Gene3D" id="3.40.605.10">
    <property type="entry name" value="Aldehyde Dehydrogenase, Chain A, domain 1"/>
    <property type="match status" value="1"/>
</dbReference>
<dbReference type="SUPFAM" id="SSF53720">
    <property type="entry name" value="ALDH-like"/>
    <property type="match status" value="1"/>
</dbReference>
<proteinExistence type="predicted"/>
<dbReference type="InterPro" id="IPR016163">
    <property type="entry name" value="Ald_DH_C"/>
</dbReference>
<organism evidence="3 6">
    <name type="scientific">Lactobacillus selangorensis</name>
    <dbReference type="NCBI Taxonomy" id="81857"/>
    <lineage>
        <taxon>Bacteria</taxon>
        <taxon>Bacillati</taxon>
        <taxon>Bacillota</taxon>
        <taxon>Bacilli</taxon>
        <taxon>Lactobacillales</taxon>
        <taxon>Lactobacillaceae</taxon>
        <taxon>Lactobacillus</taxon>
    </lineage>
</organism>
<evidence type="ECO:0000313" key="6">
    <source>
        <dbReference type="Proteomes" id="UP000051751"/>
    </source>
</evidence>
<dbReference type="Proteomes" id="UP000051645">
    <property type="component" value="Unassembled WGS sequence"/>
</dbReference>
<accession>A0A0R2FI67</accession>
<evidence type="ECO:0000313" key="4">
    <source>
        <dbReference type="EMBL" id="KRN31357.1"/>
    </source>
</evidence>
<dbReference type="PANTHER" id="PTHR11699">
    <property type="entry name" value="ALDEHYDE DEHYDROGENASE-RELATED"/>
    <property type="match status" value="1"/>
</dbReference>
<keyword evidence="1" id="KW-0560">Oxidoreductase</keyword>
<dbReference type="Pfam" id="PF00171">
    <property type="entry name" value="Aldedh"/>
    <property type="match status" value="1"/>
</dbReference>
<dbReference type="Gene3D" id="3.40.309.10">
    <property type="entry name" value="Aldehyde Dehydrogenase, Chain A, domain 2"/>
    <property type="match status" value="1"/>
</dbReference>
<evidence type="ECO:0000313" key="5">
    <source>
        <dbReference type="Proteomes" id="UP000051645"/>
    </source>
</evidence>
<dbReference type="InterPro" id="IPR016162">
    <property type="entry name" value="Ald_DH_N"/>
</dbReference>
<protein>
    <submittedName>
        <fullName evidence="3">Aldehyde-alcohol dehydrogenase</fullName>
    </submittedName>
</protein>
<reference evidence="5 6" key="1">
    <citation type="journal article" date="2015" name="Genome Announc.">
        <title>Expanding the biotechnology potential of lactobacilli through comparative genomics of 213 strains and associated genera.</title>
        <authorList>
            <person name="Sun Z."/>
            <person name="Harris H.M."/>
            <person name="McCann A."/>
            <person name="Guo C."/>
            <person name="Argimon S."/>
            <person name="Zhang W."/>
            <person name="Yang X."/>
            <person name="Jeffery I.B."/>
            <person name="Cooney J.C."/>
            <person name="Kagawa T.F."/>
            <person name="Liu W."/>
            <person name="Song Y."/>
            <person name="Salvetti E."/>
            <person name="Wrobel A."/>
            <person name="Rasinkangas P."/>
            <person name="Parkhill J."/>
            <person name="Rea M.C."/>
            <person name="O'Sullivan O."/>
            <person name="Ritari J."/>
            <person name="Douillard F.P."/>
            <person name="Paul Ross R."/>
            <person name="Yang R."/>
            <person name="Briner A.E."/>
            <person name="Felis G.E."/>
            <person name="de Vos W.M."/>
            <person name="Barrangou R."/>
            <person name="Klaenhammer T.R."/>
            <person name="Caufield P.W."/>
            <person name="Cui Y."/>
            <person name="Zhang H."/>
            <person name="O'Toole P.W."/>
        </authorList>
    </citation>
    <scope>NUCLEOTIDE SEQUENCE [LARGE SCALE GENOMIC DNA]</scope>
    <source>
        <strain evidence="3 6">ATCC BAA-66</strain>
        <strain evidence="4 5">DSM 13344</strain>
    </source>
</reference>
<evidence type="ECO:0000313" key="3">
    <source>
        <dbReference type="EMBL" id="KRN27446.1"/>
    </source>
</evidence>
<dbReference type="Proteomes" id="UP000051751">
    <property type="component" value="Unassembled WGS sequence"/>
</dbReference>
<evidence type="ECO:0000256" key="1">
    <source>
        <dbReference type="ARBA" id="ARBA00023002"/>
    </source>
</evidence>
<gene>
    <name evidence="3" type="ORF">IV38_GL002098</name>
    <name evidence="4" type="ORF">IV40_GL001352</name>
</gene>
<sequence>MSQLTEEVQTMVDGLVKNAQDAFAQLEDMSQTQVDQIVFAMAKAGYDARNELAEMAVKETKRGNVPDKVTKNIYASKVIWNTLKDMQTVGVLHENKTLGLTEIAEPMGVVAGVTPVTNPTSTVIFNSMIAIKARNPIVFGFHPFSQQSSVKTGEIIRKAAIEAGAPENCIQWIDKPSLEASDALMDHPDVAIVLATGGNSMVKTAYSTGKPALGVGPGNVPVYVDASANLKETVDDLVTSKSFDNGMICAAESTAIVDAKIYDAFKDEMNQHHAYVVPLDQVEAVQNVAINMEKQSANNKIVGHTAQEIADLAGVKVPAGTKVLVTEIGGVGPDYPLSREKLSPVLALVKADTPEQAFEYSEGVLDLGGLGHTAILHSQDQDMIEAFSKAMKAVRILINQPGAQGGIGGLYNNLIPSLTLGCGSWGHNSVSNNVTALNLINIKHVSQRRDNLHLLDDDFA</sequence>
<keyword evidence="5" id="KW-1185">Reference proteome</keyword>
<name>A0A0R2FI67_9LACO</name>
<comment type="caution">
    <text evidence="3">The sequence shown here is derived from an EMBL/GenBank/DDBJ whole genome shotgun (WGS) entry which is preliminary data.</text>
</comment>
<dbReference type="InterPro" id="IPR016161">
    <property type="entry name" value="Ald_DH/histidinol_DH"/>
</dbReference>
<evidence type="ECO:0000259" key="2">
    <source>
        <dbReference type="Pfam" id="PF00171"/>
    </source>
</evidence>